<dbReference type="Proteomes" id="UP000825935">
    <property type="component" value="Chromosome 20"/>
</dbReference>
<feature type="chain" id="PRO_5035858509" evidence="1">
    <location>
        <begin position="19"/>
        <end position="90"/>
    </location>
</feature>
<dbReference type="EMBL" id="CM035425">
    <property type="protein sequence ID" value="KAH7332106.1"/>
    <property type="molecule type" value="Genomic_DNA"/>
</dbReference>
<evidence type="ECO:0000313" key="3">
    <source>
        <dbReference type="Proteomes" id="UP000825935"/>
    </source>
</evidence>
<dbReference type="OrthoDB" id="1985706at2759"/>
<reference evidence="2" key="1">
    <citation type="submission" date="2021-08" db="EMBL/GenBank/DDBJ databases">
        <title>WGS assembly of Ceratopteris richardii.</title>
        <authorList>
            <person name="Marchant D.B."/>
            <person name="Chen G."/>
            <person name="Jenkins J."/>
            <person name="Shu S."/>
            <person name="Leebens-Mack J."/>
            <person name="Grimwood J."/>
            <person name="Schmutz J."/>
            <person name="Soltis P."/>
            <person name="Soltis D."/>
            <person name="Chen Z.-H."/>
        </authorList>
    </citation>
    <scope>NUCLEOTIDE SEQUENCE</scope>
    <source>
        <strain evidence="2">Whitten #5841</strain>
        <tissue evidence="2">Leaf</tissue>
    </source>
</reference>
<comment type="caution">
    <text evidence="2">The sequence shown here is derived from an EMBL/GenBank/DDBJ whole genome shotgun (WGS) entry which is preliminary data.</text>
</comment>
<accession>A0A8T2SG23</accession>
<dbReference type="AlphaFoldDB" id="A0A8T2SG23"/>
<gene>
    <name evidence="2" type="ORF">KP509_20G068500</name>
</gene>
<name>A0A8T2SG23_CERRI</name>
<keyword evidence="3" id="KW-1185">Reference proteome</keyword>
<evidence type="ECO:0000256" key="1">
    <source>
        <dbReference type="SAM" id="SignalP"/>
    </source>
</evidence>
<organism evidence="2 3">
    <name type="scientific">Ceratopteris richardii</name>
    <name type="common">Triangle waterfern</name>
    <dbReference type="NCBI Taxonomy" id="49495"/>
    <lineage>
        <taxon>Eukaryota</taxon>
        <taxon>Viridiplantae</taxon>
        <taxon>Streptophyta</taxon>
        <taxon>Embryophyta</taxon>
        <taxon>Tracheophyta</taxon>
        <taxon>Polypodiopsida</taxon>
        <taxon>Polypodiidae</taxon>
        <taxon>Polypodiales</taxon>
        <taxon>Pteridineae</taxon>
        <taxon>Pteridaceae</taxon>
        <taxon>Parkerioideae</taxon>
        <taxon>Ceratopteris</taxon>
    </lineage>
</organism>
<feature type="signal peptide" evidence="1">
    <location>
        <begin position="1"/>
        <end position="18"/>
    </location>
</feature>
<protein>
    <submittedName>
        <fullName evidence="2">Uncharacterized protein</fullName>
    </submittedName>
</protein>
<sequence length="90" mass="9850">MAGLIFVLLLMAVCSPRGETIRDVGLREVSEVALEEQEQVIRLQGDMEAAKRHLLCATHTTITGLGLRASTKIVGWNAECIYGVPDSIQR</sequence>
<keyword evidence="1" id="KW-0732">Signal</keyword>
<evidence type="ECO:0000313" key="2">
    <source>
        <dbReference type="EMBL" id="KAH7332106.1"/>
    </source>
</evidence>
<proteinExistence type="predicted"/>